<dbReference type="EMBL" id="JYNY01000502">
    <property type="protein sequence ID" value="KJJ83683.1"/>
    <property type="molecule type" value="Genomic_DNA"/>
</dbReference>
<evidence type="ECO:0000313" key="1">
    <source>
        <dbReference type="EMBL" id="KJJ83683.1"/>
    </source>
</evidence>
<dbReference type="Proteomes" id="UP000033428">
    <property type="component" value="Unassembled WGS sequence"/>
</dbReference>
<protein>
    <submittedName>
        <fullName evidence="1">Uncharacterized protein</fullName>
    </submittedName>
</protein>
<gene>
    <name evidence="1" type="ORF">OMAG_002446</name>
</gene>
<evidence type="ECO:0000313" key="2">
    <source>
        <dbReference type="Proteomes" id="UP000033428"/>
    </source>
</evidence>
<comment type="caution">
    <text evidence="1">The sequence shown here is derived from an EMBL/GenBank/DDBJ whole genome shotgun (WGS) entry which is preliminary data.</text>
</comment>
<sequence>MEFSCALTMDFSLTLRSASRICSVISLSILLKSPFFPVSSSMVLHFFNSSSILKEICIKNLLCKS</sequence>
<dbReference type="AlphaFoldDB" id="A0A0F0CK67"/>
<keyword evidence="2" id="KW-1185">Reference proteome</keyword>
<accession>A0A0F0CK67</accession>
<organism evidence="1 2">
    <name type="scientific">Candidatus Omnitrophus magneticus</name>
    <dbReference type="NCBI Taxonomy" id="1609969"/>
    <lineage>
        <taxon>Bacteria</taxon>
        <taxon>Pseudomonadati</taxon>
        <taxon>Candidatus Omnitrophota</taxon>
        <taxon>Candidatus Omnitrophus</taxon>
    </lineage>
</organism>
<proteinExistence type="predicted"/>
<name>A0A0F0CK67_9BACT</name>
<reference evidence="1 2" key="1">
    <citation type="submission" date="2015-02" db="EMBL/GenBank/DDBJ databases">
        <title>Single-cell genomics of uncultivated deep-branching MTB reveals a conserved set of magnetosome genes.</title>
        <authorList>
            <person name="Kolinko S."/>
            <person name="Richter M."/>
            <person name="Glockner F.O."/>
            <person name="Brachmann A."/>
            <person name="Schuler D."/>
        </authorList>
    </citation>
    <scope>NUCLEOTIDE SEQUENCE [LARGE SCALE GENOMIC DNA]</scope>
    <source>
        <strain evidence="1">SKK-01</strain>
    </source>
</reference>